<dbReference type="GO" id="GO:0005524">
    <property type="term" value="F:ATP binding"/>
    <property type="evidence" value="ECO:0007669"/>
    <property type="project" value="UniProtKB-KW"/>
</dbReference>
<feature type="non-terminal residue" evidence="7">
    <location>
        <position position="160"/>
    </location>
</feature>
<dbReference type="GO" id="GO:0042626">
    <property type="term" value="F:ATPase-coupled transmembrane transporter activity"/>
    <property type="evidence" value="ECO:0007669"/>
    <property type="project" value="TreeGrafter"/>
</dbReference>
<comment type="caution">
    <text evidence="7">The sequence shown here is derived from an EMBL/GenBank/DDBJ whole genome shotgun (WGS) entry which is preliminary data.</text>
</comment>
<keyword evidence="8" id="KW-1185">Reference proteome</keyword>
<dbReference type="SUPFAM" id="SSF90123">
    <property type="entry name" value="ABC transporter transmembrane region"/>
    <property type="match status" value="1"/>
</dbReference>
<accession>A0A5N4D8Y1</accession>
<organism evidence="7 8">
    <name type="scientific">Camelus dromedarius</name>
    <name type="common">Dromedary</name>
    <name type="synonym">Arabian camel</name>
    <dbReference type="NCBI Taxonomy" id="9838"/>
    <lineage>
        <taxon>Eukaryota</taxon>
        <taxon>Metazoa</taxon>
        <taxon>Chordata</taxon>
        <taxon>Craniata</taxon>
        <taxon>Vertebrata</taxon>
        <taxon>Euteleostomi</taxon>
        <taxon>Mammalia</taxon>
        <taxon>Eutheria</taxon>
        <taxon>Laurasiatheria</taxon>
        <taxon>Artiodactyla</taxon>
        <taxon>Tylopoda</taxon>
        <taxon>Camelidae</taxon>
        <taxon>Camelus</taxon>
    </lineage>
</organism>
<proteinExistence type="predicted"/>
<keyword evidence="1 6" id="KW-0812">Transmembrane</keyword>
<evidence type="ECO:0000313" key="7">
    <source>
        <dbReference type="EMBL" id="KAB1267581.1"/>
    </source>
</evidence>
<name>A0A5N4D8Y1_CAMDR</name>
<evidence type="ECO:0000256" key="6">
    <source>
        <dbReference type="SAM" id="Phobius"/>
    </source>
</evidence>
<keyword evidence="4 6" id="KW-1133">Transmembrane helix</keyword>
<reference evidence="7 8" key="1">
    <citation type="journal article" date="2019" name="Mol. Ecol. Resour.">
        <title>Improving Illumina assemblies with Hi-C and long reads: an example with the North African dromedary.</title>
        <authorList>
            <person name="Elbers J.P."/>
            <person name="Rogers M.F."/>
            <person name="Perelman P.L."/>
            <person name="Proskuryakova A.A."/>
            <person name="Serdyukova N.A."/>
            <person name="Johnson W.E."/>
            <person name="Horin P."/>
            <person name="Corander J."/>
            <person name="Murphy D."/>
            <person name="Burger P.A."/>
        </authorList>
    </citation>
    <scope>NUCLEOTIDE SEQUENCE [LARGE SCALE GENOMIC DNA]</scope>
    <source>
        <strain evidence="7">Drom800</strain>
        <tissue evidence="7">Blood</tissue>
    </source>
</reference>
<evidence type="ECO:0000256" key="2">
    <source>
        <dbReference type="ARBA" id="ARBA00022741"/>
    </source>
</evidence>
<dbReference type="InterPro" id="IPR050173">
    <property type="entry name" value="ABC_transporter_C-like"/>
</dbReference>
<dbReference type="PANTHER" id="PTHR24223:SF357">
    <property type="entry name" value="ATP-BINDING CASSETTE SUB-FAMILY C MEMBER 4"/>
    <property type="match status" value="1"/>
</dbReference>
<evidence type="ECO:0000256" key="5">
    <source>
        <dbReference type="ARBA" id="ARBA00023136"/>
    </source>
</evidence>
<dbReference type="EMBL" id="JWIN03000014">
    <property type="protein sequence ID" value="KAB1267581.1"/>
    <property type="molecule type" value="Genomic_DNA"/>
</dbReference>
<keyword evidence="3" id="KW-0067">ATP-binding</keyword>
<dbReference type="InterPro" id="IPR036640">
    <property type="entry name" value="ABC1_TM_sf"/>
</dbReference>
<keyword evidence="2" id="KW-0547">Nucleotide-binding</keyword>
<evidence type="ECO:0000256" key="4">
    <source>
        <dbReference type="ARBA" id="ARBA00022989"/>
    </source>
</evidence>
<dbReference type="AlphaFoldDB" id="A0A5N4D8Y1"/>
<dbReference type="GO" id="GO:0005886">
    <property type="term" value="C:plasma membrane"/>
    <property type="evidence" value="ECO:0007669"/>
    <property type="project" value="TreeGrafter"/>
</dbReference>
<sequence>WLNPLFKIGHKRRLEEDDMYSVLPEDRSKHLGEELQGYWDQEVLRAEKDAREPSLTKAIIKCYWKSYLVLGIFTLIEEGTKVVQPLFLGKIINYFENYDPSDTVALHEAYGHAAVLSTCVLILAILHHLYFYHVQCAGMRLRVAMCHMIYRKVSVILDQS</sequence>
<protein>
    <submittedName>
        <fullName evidence="7">Multidrug resistance-associated protein 4</fullName>
    </submittedName>
</protein>
<feature type="transmembrane region" description="Helical" evidence="6">
    <location>
        <begin position="109"/>
        <end position="132"/>
    </location>
</feature>
<dbReference type="PANTHER" id="PTHR24223">
    <property type="entry name" value="ATP-BINDING CASSETTE SUB-FAMILY C"/>
    <property type="match status" value="1"/>
</dbReference>
<gene>
    <name evidence="7" type="ORF">Cadr_000012863</name>
</gene>
<dbReference type="Proteomes" id="UP000299084">
    <property type="component" value="Unassembled WGS sequence"/>
</dbReference>
<feature type="non-terminal residue" evidence="7">
    <location>
        <position position="1"/>
    </location>
</feature>
<evidence type="ECO:0000313" key="8">
    <source>
        <dbReference type="Proteomes" id="UP000299084"/>
    </source>
</evidence>
<keyword evidence="5 6" id="KW-0472">Membrane</keyword>
<dbReference type="Gene3D" id="1.20.1560.10">
    <property type="entry name" value="ABC transporter type 1, transmembrane domain"/>
    <property type="match status" value="1"/>
</dbReference>
<evidence type="ECO:0000256" key="1">
    <source>
        <dbReference type="ARBA" id="ARBA00022692"/>
    </source>
</evidence>
<evidence type="ECO:0000256" key="3">
    <source>
        <dbReference type="ARBA" id="ARBA00022840"/>
    </source>
</evidence>